<evidence type="ECO:0000256" key="2">
    <source>
        <dbReference type="ARBA" id="ARBA00023002"/>
    </source>
</evidence>
<protein>
    <recommendedName>
        <fullName evidence="5">Oxidoreductase, short chain dehydrogenase/reductase family protein</fullName>
    </recommendedName>
</protein>
<dbReference type="PANTHER" id="PTHR24322:SF736">
    <property type="entry name" value="RETINOL DEHYDROGENASE 10"/>
    <property type="match status" value="1"/>
</dbReference>
<keyword evidence="2" id="KW-0560">Oxidoreductase</keyword>
<dbReference type="InterPro" id="IPR036291">
    <property type="entry name" value="NAD(P)-bd_dom_sf"/>
</dbReference>
<comment type="caution">
    <text evidence="3">The sequence shown here is derived from an EMBL/GenBank/DDBJ whole genome shotgun (WGS) entry which is preliminary data.</text>
</comment>
<dbReference type="Proteomes" id="UP000024635">
    <property type="component" value="Unassembled WGS sequence"/>
</dbReference>
<dbReference type="GO" id="GO:0005811">
    <property type="term" value="C:lipid droplet"/>
    <property type="evidence" value="ECO:0007669"/>
    <property type="project" value="TreeGrafter"/>
</dbReference>
<keyword evidence="4" id="KW-1185">Reference proteome</keyword>
<dbReference type="GO" id="GO:0016616">
    <property type="term" value="F:oxidoreductase activity, acting on the CH-OH group of donors, NAD or NADP as acceptor"/>
    <property type="evidence" value="ECO:0007669"/>
    <property type="project" value="TreeGrafter"/>
</dbReference>
<evidence type="ECO:0000313" key="3">
    <source>
        <dbReference type="EMBL" id="EYC42866.1"/>
    </source>
</evidence>
<dbReference type="InterPro" id="IPR002347">
    <property type="entry name" value="SDR_fam"/>
</dbReference>
<dbReference type="OrthoDB" id="10253736at2759"/>
<accession>A0A016WTC6</accession>
<comment type="similarity">
    <text evidence="1">Belongs to the short-chain dehydrogenases/reductases (SDR) family.</text>
</comment>
<proteinExistence type="inferred from homology"/>
<dbReference type="STRING" id="53326.A0A016WTC6"/>
<dbReference type="PANTHER" id="PTHR24322">
    <property type="entry name" value="PKSB"/>
    <property type="match status" value="1"/>
</dbReference>
<dbReference type="Pfam" id="PF00106">
    <property type="entry name" value="adh_short"/>
    <property type="match status" value="1"/>
</dbReference>
<evidence type="ECO:0000256" key="1">
    <source>
        <dbReference type="ARBA" id="ARBA00006484"/>
    </source>
</evidence>
<gene>
    <name evidence="3" type="primary">Acey_s0514.g2767</name>
    <name evidence="3" type="synonym">Acey-dhs-29</name>
    <name evidence="3" type="ORF">Y032_0514g2767</name>
</gene>
<sequence length="230" mass="25143">MYNQWSFKMLNTIGLLVHLLLVDIPKDIKRWLTLRAKDVAGNIIVITGGASGLGSRMAQILAIEKRALLVIIDIDLDGAEKTVSSIVDGGGQAEAYQCDIRKADELERTAQQIQQKYGKVDIVICNAAVLSFAPFMELTNEQLQQSLDVNVMGTINTIRAFLKPMVERNSGHVVAVSSIAGFSGETFGLAYCPTKFAVRAVMECLQMEMRDRGLEGIVCSTVIAQVFSNT</sequence>
<dbReference type="Gene3D" id="3.40.50.720">
    <property type="entry name" value="NAD(P)-binding Rossmann-like Domain"/>
    <property type="match status" value="1"/>
</dbReference>
<dbReference type="SUPFAM" id="SSF51735">
    <property type="entry name" value="NAD(P)-binding Rossmann-fold domains"/>
    <property type="match status" value="1"/>
</dbReference>
<evidence type="ECO:0000313" key="4">
    <source>
        <dbReference type="Proteomes" id="UP000024635"/>
    </source>
</evidence>
<name>A0A016WTC6_9BILA</name>
<dbReference type="AlphaFoldDB" id="A0A016WTC6"/>
<evidence type="ECO:0008006" key="5">
    <source>
        <dbReference type="Google" id="ProtNLM"/>
    </source>
</evidence>
<organism evidence="3 4">
    <name type="scientific">Ancylostoma ceylanicum</name>
    <dbReference type="NCBI Taxonomy" id="53326"/>
    <lineage>
        <taxon>Eukaryota</taxon>
        <taxon>Metazoa</taxon>
        <taxon>Ecdysozoa</taxon>
        <taxon>Nematoda</taxon>
        <taxon>Chromadorea</taxon>
        <taxon>Rhabditida</taxon>
        <taxon>Rhabditina</taxon>
        <taxon>Rhabditomorpha</taxon>
        <taxon>Strongyloidea</taxon>
        <taxon>Ancylostomatidae</taxon>
        <taxon>Ancylostomatinae</taxon>
        <taxon>Ancylostoma</taxon>
    </lineage>
</organism>
<dbReference type="PRINTS" id="PR00081">
    <property type="entry name" value="GDHRDH"/>
</dbReference>
<dbReference type="EMBL" id="JARK01000114">
    <property type="protein sequence ID" value="EYC42866.1"/>
    <property type="molecule type" value="Genomic_DNA"/>
</dbReference>
<reference evidence="4" key="1">
    <citation type="journal article" date="2015" name="Nat. Genet.">
        <title>The genome and transcriptome of the zoonotic hookworm Ancylostoma ceylanicum identify infection-specific gene families.</title>
        <authorList>
            <person name="Schwarz E.M."/>
            <person name="Hu Y."/>
            <person name="Antoshechkin I."/>
            <person name="Miller M.M."/>
            <person name="Sternberg P.W."/>
            <person name="Aroian R.V."/>
        </authorList>
    </citation>
    <scope>NUCLEOTIDE SEQUENCE</scope>
    <source>
        <strain evidence="4">HY135</strain>
    </source>
</reference>